<keyword evidence="3" id="KW-1185">Reference proteome</keyword>
<proteinExistence type="predicted"/>
<accession>A0ABS7PXT8</accession>
<evidence type="ECO:0000313" key="2">
    <source>
        <dbReference type="EMBL" id="MBY8826167.1"/>
    </source>
</evidence>
<protein>
    <submittedName>
        <fullName evidence="2">Uncharacterized protein</fullName>
    </submittedName>
</protein>
<evidence type="ECO:0000256" key="1">
    <source>
        <dbReference type="SAM" id="SignalP"/>
    </source>
</evidence>
<organism evidence="2 3">
    <name type="scientific">Sphingomonas colocasiae</name>
    <dbReference type="NCBI Taxonomy" id="1848973"/>
    <lineage>
        <taxon>Bacteria</taxon>
        <taxon>Pseudomonadati</taxon>
        <taxon>Pseudomonadota</taxon>
        <taxon>Alphaproteobacteria</taxon>
        <taxon>Sphingomonadales</taxon>
        <taxon>Sphingomonadaceae</taxon>
        <taxon>Sphingomonas</taxon>
    </lineage>
</organism>
<comment type="caution">
    <text evidence="2">The sequence shown here is derived from an EMBL/GenBank/DDBJ whole genome shotgun (WGS) entry which is preliminary data.</text>
</comment>
<reference evidence="2 3" key="1">
    <citation type="submission" date="2021-08" db="EMBL/GenBank/DDBJ databases">
        <authorList>
            <person name="Tuo L."/>
        </authorList>
    </citation>
    <scope>NUCLEOTIDE SEQUENCE [LARGE SCALE GENOMIC DNA]</scope>
    <source>
        <strain evidence="2 3">JCM 31229</strain>
    </source>
</reference>
<dbReference type="RefSeq" id="WP_222993568.1">
    <property type="nucleotide sequence ID" value="NZ_JAINVV010000015.1"/>
</dbReference>
<keyword evidence="1" id="KW-0732">Signal</keyword>
<name>A0ABS7PXT8_9SPHN</name>
<dbReference type="Proteomes" id="UP000706039">
    <property type="component" value="Unassembled WGS sequence"/>
</dbReference>
<dbReference type="EMBL" id="JAINVV010000015">
    <property type="protein sequence ID" value="MBY8826167.1"/>
    <property type="molecule type" value="Genomic_DNA"/>
</dbReference>
<evidence type="ECO:0000313" key="3">
    <source>
        <dbReference type="Proteomes" id="UP000706039"/>
    </source>
</evidence>
<feature type="signal peptide" evidence="1">
    <location>
        <begin position="1"/>
        <end position="22"/>
    </location>
</feature>
<feature type="chain" id="PRO_5045325072" evidence="1">
    <location>
        <begin position="23"/>
        <end position="87"/>
    </location>
</feature>
<sequence length="87" mass="9454">MNRLIFRSAAVFAIGISATAYAGTVVTGGRCTQTQMANKLTKCETSSFTNSAGQTGYKCTCTDKFVALNPDRVENIRERSTPDVRPR</sequence>
<gene>
    <name evidence="2" type="ORF">K7G82_27950</name>
</gene>